<keyword evidence="2" id="KW-0548">Nucleotidyltransferase</keyword>
<organism evidence="2 3">
    <name type="scientific">Telluria aromaticivorans</name>
    <dbReference type="NCBI Taxonomy" id="2725995"/>
    <lineage>
        <taxon>Bacteria</taxon>
        <taxon>Pseudomonadati</taxon>
        <taxon>Pseudomonadota</taxon>
        <taxon>Betaproteobacteria</taxon>
        <taxon>Burkholderiales</taxon>
        <taxon>Oxalobacteraceae</taxon>
        <taxon>Telluria group</taxon>
        <taxon>Telluria</taxon>
    </lineage>
</organism>
<proteinExistence type="predicted"/>
<comment type="caution">
    <text evidence="2">The sequence shown here is derived from an EMBL/GenBank/DDBJ whole genome shotgun (WGS) entry which is preliminary data.</text>
</comment>
<dbReference type="EMBL" id="JABAIV010000004">
    <property type="protein sequence ID" value="NNG24189.1"/>
    <property type="molecule type" value="Genomic_DNA"/>
</dbReference>
<accession>A0A7Y2P0I6</accession>
<dbReference type="RefSeq" id="WP_171085536.1">
    <property type="nucleotide sequence ID" value="NZ_JABAIV010000004.1"/>
</dbReference>
<dbReference type="Pfam" id="PF00899">
    <property type="entry name" value="ThiF"/>
    <property type="match status" value="1"/>
</dbReference>
<evidence type="ECO:0000313" key="2">
    <source>
        <dbReference type="EMBL" id="NNG24189.1"/>
    </source>
</evidence>
<evidence type="ECO:0000259" key="1">
    <source>
        <dbReference type="Pfam" id="PF00899"/>
    </source>
</evidence>
<dbReference type="GO" id="GO:0016779">
    <property type="term" value="F:nucleotidyltransferase activity"/>
    <property type="evidence" value="ECO:0007669"/>
    <property type="project" value="UniProtKB-KW"/>
</dbReference>
<sequence>MAFQYDEFVKRNNGYISNDIQGKIRNARVLFAGCGLGSGPVICAARTGFQHFVLIDGDTVDAHNLNRQFFDFDDVGTPKVEALKKHILRINPEAKVEAHVAMLDKANAAELVSKVDMIFDTIDFVDLEAVLALHGNAAALAKPIFTAMNIGFGAGVLYFPPGSGQSLPELLQKDVEAAAAEGNLSYTAVFTRVMSRIGAHLDRQVMEEVAKALTIMEDGTACPASQIAVGSFSVAALAMAMMHDMLAGLEVPGAPHMVIHSFRNHTTKLVNIAG</sequence>
<dbReference type="GO" id="GO:0061503">
    <property type="term" value="F:tRNA threonylcarbamoyladenosine dehydratase"/>
    <property type="evidence" value="ECO:0007669"/>
    <property type="project" value="TreeGrafter"/>
</dbReference>
<keyword evidence="3" id="KW-1185">Reference proteome</keyword>
<dbReference type="PANTHER" id="PTHR43267">
    <property type="entry name" value="TRNA THREONYLCARBAMOYLADENOSINE DEHYDRATASE"/>
    <property type="match status" value="1"/>
</dbReference>
<dbReference type="GO" id="GO:0008641">
    <property type="term" value="F:ubiquitin-like modifier activating enzyme activity"/>
    <property type="evidence" value="ECO:0007669"/>
    <property type="project" value="InterPro"/>
</dbReference>
<name>A0A7Y2P0I6_9BURK</name>
<dbReference type="InterPro" id="IPR035985">
    <property type="entry name" value="Ubiquitin-activating_enz"/>
</dbReference>
<feature type="domain" description="THIF-type NAD/FAD binding fold" evidence="1">
    <location>
        <begin position="16"/>
        <end position="183"/>
    </location>
</feature>
<gene>
    <name evidence="2" type="ORF">HGB41_14430</name>
</gene>
<dbReference type="InterPro" id="IPR000594">
    <property type="entry name" value="ThiF_NAD_FAD-bd"/>
</dbReference>
<dbReference type="SUPFAM" id="SSF69572">
    <property type="entry name" value="Activating enzymes of the ubiquitin-like proteins"/>
    <property type="match status" value="1"/>
</dbReference>
<dbReference type="Proteomes" id="UP000533905">
    <property type="component" value="Unassembled WGS sequence"/>
</dbReference>
<keyword evidence="2" id="KW-0808">Transferase</keyword>
<dbReference type="GO" id="GO:0061504">
    <property type="term" value="P:cyclic threonylcarbamoyladenosine biosynthetic process"/>
    <property type="evidence" value="ECO:0007669"/>
    <property type="project" value="TreeGrafter"/>
</dbReference>
<dbReference type="PANTHER" id="PTHR43267:SF3">
    <property type="entry name" value="THIF PROTEIN"/>
    <property type="match status" value="1"/>
</dbReference>
<dbReference type="InterPro" id="IPR045886">
    <property type="entry name" value="ThiF/MoeB/HesA"/>
</dbReference>
<dbReference type="Gene3D" id="3.40.50.720">
    <property type="entry name" value="NAD(P)-binding Rossmann-like Domain"/>
    <property type="match status" value="1"/>
</dbReference>
<dbReference type="AlphaFoldDB" id="A0A7Y2P0I6"/>
<reference evidence="2 3" key="1">
    <citation type="submission" date="2020-04" db="EMBL/GenBank/DDBJ databases">
        <title>Massilia sp. nov., a cold adapted bacteria isolated from Arctic soil.</title>
        <authorList>
            <person name="Son J."/>
            <person name="Ka J.-O."/>
        </authorList>
    </citation>
    <scope>NUCLEOTIDE SEQUENCE [LARGE SCALE GENOMIC DNA]</scope>
    <source>
        <strain evidence="2 3">ML15P13</strain>
    </source>
</reference>
<evidence type="ECO:0000313" key="3">
    <source>
        <dbReference type="Proteomes" id="UP000533905"/>
    </source>
</evidence>
<protein>
    <submittedName>
        <fullName evidence="2">ThiF family adenylyltransferase</fullName>
    </submittedName>
</protein>